<evidence type="ECO:0000256" key="4">
    <source>
        <dbReference type="ARBA" id="ARBA00022519"/>
    </source>
</evidence>
<gene>
    <name evidence="6" type="ORF">GL279_11405</name>
</gene>
<dbReference type="SUPFAM" id="SSF53850">
    <property type="entry name" value="Periplasmic binding protein-like II"/>
    <property type="match status" value="1"/>
</dbReference>
<keyword evidence="4" id="KW-0997">Cell inner membrane</keyword>
<evidence type="ECO:0000256" key="2">
    <source>
        <dbReference type="ARBA" id="ARBA00022448"/>
    </source>
</evidence>
<protein>
    <submittedName>
        <fullName evidence="6">Nitrate transporter</fullName>
    </submittedName>
</protein>
<evidence type="ECO:0000256" key="3">
    <source>
        <dbReference type="ARBA" id="ARBA00022475"/>
    </source>
</evidence>
<evidence type="ECO:0000256" key="5">
    <source>
        <dbReference type="ARBA" id="ARBA00023136"/>
    </source>
</evidence>
<keyword evidence="5" id="KW-0472">Membrane</keyword>
<evidence type="ECO:0000256" key="1">
    <source>
        <dbReference type="ARBA" id="ARBA00004308"/>
    </source>
</evidence>
<comment type="caution">
    <text evidence="6">The sequence shown here is derived from an EMBL/GenBank/DDBJ whole genome shotgun (WGS) entry which is preliminary data.</text>
</comment>
<keyword evidence="3" id="KW-1003">Cell membrane</keyword>
<name>A0A844H2R0_9RHOB</name>
<dbReference type="EMBL" id="WMIF01000014">
    <property type="protein sequence ID" value="MTH35209.1"/>
    <property type="molecule type" value="Genomic_DNA"/>
</dbReference>
<accession>A0A844H2R0</accession>
<dbReference type="PANTHER" id="PTHR30024">
    <property type="entry name" value="ALIPHATIC SULFONATES-BINDING PROTEIN-RELATED"/>
    <property type="match status" value="1"/>
</dbReference>
<reference evidence="6 7" key="1">
    <citation type="submission" date="2019-11" db="EMBL/GenBank/DDBJ databases">
        <authorList>
            <person name="Dong K."/>
        </authorList>
    </citation>
    <scope>NUCLEOTIDE SEQUENCE [LARGE SCALE GENOMIC DNA]</scope>
    <source>
        <strain evidence="6 7">JCM 17370</strain>
    </source>
</reference>
<keyword evidence="7" id="KW-1185">Reference proteome</keyword>
<evidence type="ECO:0000313" key="6">
    <source>
        <dbReference type="EMBL" id="MTH35209.1"/>
    </source>
</evidence>
<dbReference type="Pfam" id="PF13379">
    <property type="entry name" value="NMT1_2"/>
    <property type="match status" value="1"/>
</dbReference>
<dbReference type="Gene3D" id="3.40.190.10">
    <property type="entry name" value="Periplasmic binding protein-like II"/>
    <property type="match status" value="2"/>
</dbReference>
<evidence type="ECO:0000313" key="7">
    <source>
        <dbReference type="Proteomes" id="UP000442533"/>
    </source>
</evidence>
<dbReference type="CDD" id="cd13553">
    <property type="entry name" value="PBP2_NrtA_CpmA_like"/>
    <property type="match status" value="1"/>
</dbReference>
<keyword evidence="2" id="KW-0813">Transport</keyword>
<dbReference type="OrthoDB" id="570524at2"/>
<proteinExistence type="predicted"/>
<dbReference type="RefSeq" id="WP_155064749.1">
    <property type="nucleotide sequence ID" value="NZ_WMIF01000014.1"/>
</dbReference>
<organism evidence="6 7">
    <name type="scientific">Paracoccus limosus</name>
    <dbReference type="NCBI Taxonomy" id="913252"/>
    <lineage>
        <taxon>Bacteria</taxon>
        <taxon>Pseudomonadati</taxon>
        <taxon>Pseudomonadota</taxon>
        <taxon>Alphaproteobacteria</taxon>
        <taxon>Rhodobacterales</taxon>
        <taxon>Paracoccaceae</taxon>
        <taxon>Paracoccus</taxon>
    </lineage>
</organism>
<comment type="subcellular location">
    <subcellularLocation>
        <location evidence="1">Endomembrane system</location>
    </subcellularLocation>
</comment>
<sequence length="398" mass="42411">MQVTRLRLGYLPLIDAAPLIMAQEMGFAAEEGLALELVRLNAWAQARDMLGAGLIEAAHMLVPMPVAQALGLGPRLPAMDLVMFLSQGGQAFAINAALETRLRAGGHGFDFADARAAGLALRRAVSGVLRVGVPFPFSTQSELVRHWLGASGFAPDAVELVTVPPPRMAAALAMGEVDAFCVGEPWASFAVAQGGAALLLPGRAIWAAPPEKGLVLRRDFAASQPELTGALMRALWRAGRWLDDPEHRGSAAEIISRPEYLDLPSELAGRGLGGTLMISSGGELRHAPDFIAFNAGAASFPWRSIAALLADRIARRQGLDPDAAMQAAMGHFRTDLYRQHLRAAGASLPGASSRLEGALKADRMVPAEKGQMILRADAFFDGQTFEPPPWRPEPLSRN</sequence>
<dbReference type="GO" id="GO:0012505">
    <property type="term" value="C:endomembrane system"/>
    <property type="evidence" value="ECO:0007669"/>
    <property type="project" value="UniProtKB-SubCell"/>
</dbReference>
<dbReference type="InterPro" id="IPR044527">
    <property type="entry name" value="NrtA/CpmA_ABC-bd_dom"/>
</dbReference>
<dbReference type="Proteomes" id="UP000442533">
    <property type="component" value="Unassembled WGS sequence"/>
</dbReference>
<dbReference type="AlphaFoldDB" id="A0A844H2R0"/>
<dbReference type="PANTHER" id="PTHR30024:SF43">
    <property type="entry name" value="BLL4572 PROTEIN"/>
    <property type="match status" value="1"/>
</dbReference>